<evidence type="ECO:0000313" key="2">
    <source>
        <dbReference type="Proteomes" id="UP000093514"/>
    </source>
</evidence>
<evidence type="ECO:0000313" key="1">
    <source>
        <dbReference type="EMBL" id="OCL26312.1"/>
    </source>
</evidence>
<keyword evidence="2" id="KW-1185">Reference proteome</keyword>
<dbReference type="AlphaFoldDB" id="A0A1C0A7U9"/>
<accession>A0A1C0A7U9</accession>
<comment type="caution">
    <text evidence="1">The sequence shown here is derived from an EMBL/GenBank/DDBJ whole genome shotgun (WGS) entry which is preliminary data.</text>
</comment>
<dbReference type="EMBL" id="LWDV01000009">
    <property type="protein sequence ID" value="OCL26312.1"/>
    <property type="molecule type" value="Genomic_DNA"/>
</dbReference>
<organism evidence="1 2">
    <name type="scientific">Orenia metallireducens</name>
    <dbReference type="NCBI Taxonomy" id="1413210"/>
    <lineage>
        <taxon>Bacteria</taxon>
        <taxon>Bacillati</taxon>
        <taxon>Bacillota</taxon>
        <taxon>Clostridia</taxon>
        <taxon>Halanaerobiales</taxon>
        <taxon>Halobacteroidaceae</taxon>
        <taxon>Orenia</taxon>
    </lineage>
</organism>
<dbReference type="Proteomes" id="UP000093514">
    <property type="component" value="Unassembled WGS sequence"/>
</dbReference>
<reference evidence="2" key="1">
    <citation type="submission" date="2016-07" db="EMBL/GenBank/DDBJ databases">
        <authorList>
            <person name="Florea S."/>
            <person name="Webb J.S."/>
            <person name="Jaromczyk J."/>
            <person name="Schardl C.L."/>
        </authorList>
    </citation>
    <scope>NUCLEOTIDE SEQUENCE [LARGE SCALE GENOMIC DNA]</scope>
    <source>
        <strain evidence="2">Z6</strain>
    </source>
</reference>
<protein>
    <submittedName>
        <fullName evidence="1">Uncharacterized protein</fullName>
    </submittedName>
</protein>
<name>A0A1C0A7U9_9FIRM</name>
<gene>
    <name evidence="1" type="ORF">U472_09900</name>
</gene>
<sequence length="72" mass="8087">MEETQSSKESNPVSNRLDLIILSNAKHIGLSFQELNQLRVSDFIEMTDIHLGKKKVTGSKRATQADIDKLFA</sequence>
<proteinExistence type="predicted"/>
<reference evidence="1 2" key="2">
    <citation type="submission" date="2016-08" db="EMBL/GenBank/DDBJ databases">
        <title>Orenia metallireducens sp. nov. strain Z6, a Novel Metal-reducing Firmicute from the Deep Subsurface.</title>
        <authorList>
            <person name="Maxim B.I."/>
            <person name="Kenneth K."/>
            <person name="Flynn T.M."/>
            <person name="Oloughlin E.J."/>
            <person name="Locke R.A."/>
            <person name="Weber J.R."/>
            <person name="Egan S.M."/>
            <person name="Mackie R.I."/>
            <person name="Cann I.K."/>
        </authorList>
    </citation>
    <scope>NUCLEOTIDE SEQUENCE [LARGE SCALE GENOMIC DNA]</scope>
    <source>
        <strain evidence="1 2">Z6</strain>
    </source>
</reference>